<keyword evidence="4 6" id="KW-0472">Membrane</keyword>
<evidence type="ECO:0000256" key="4">
    <source>
        <dbReference type="ARBA" id="ARBA00023136"/>
    </source>
</evidence>
<evidence type="ECO:0000256" key="6">
    <source>
        <dbReference type="SAM" id="Phobius"/>
    </source>
</evidence>
<dbReference type="GeneID" id="89975592"/>
<proteinExistence type="inferred from homology"/>
<dbReference type="AlphaFoldDB" id="A0AAV9MYH0"/>
<dbReference type="PANTHER" id="PTHR33048">
    <property type="entry name" value="PTH11-LIKE INTEGRAL MEMBRANE PROTEIN (AFU_ORTHOLOGUE AFUA_5G11245)"/>
    <property type="match status" value="1"/>
</dbReference>
<comment type="subcellular location">
    <subcellularLocation>
        <location evidence="1">Membrane</location>
        <topology evidence="1">Multi-pass membrane protein</topology>
    </subcellularLocation>
</comment>
<protein>
    <recommendedName>
        <fullName evidence="7">Rhodopsin domain-containing protein</fullName>
    </recommendedName>
</protein>
<dbReference type="GO" id="GO:0016020">
    <property type="term" value="C:membrane"/>
    <property type="evidence" value="ECO:0007669"/>
    <property type="project" value="UniProtKB-SubCell"/>
</dbReference>
<comment type="caution">
    <text evidence="8">The sequence shown here is derived from an EMBL/GenBank/DDBJ whole genome shotgun (WGS) entry which is preliminary data.</text>
</comment>
<keyword evidence="2 6" id="KW-0812">Transmembrane</keyword>
<sequence length="340" mass="37590">MHPGTRTFVTAAVVTGLAAVLVFSRMYSRFILVKHAGVEDYLIVLAFIFSVGLTAVIGLEVKNGFGEHTADLAPEAFVTIFKLLYVSIIMYSLGLLTLKTSILFQYLRFFVHRTFRRLAWALMALVVIGGSVLVLTSSLSCLPVAFNWDKTIVGGHCLNQPPLWYFMAGFTIVTDIAVLILPMPVLRSLHLPRRQKYTLMATFGLAGFGCITAILRLQSLHASSVSTDIMYDGPPAHAWSSAELNIGIICACVPSLRPLFSLAFPRFFSTSRPEYLSNPYPPGASYQRNDSTVELSRVAKTQYETTAVRSQLDNTSTEVDDDKAIHIKQNWSVTENHISA</sequence>
<comment type="similarity">
    <text evidence="5">Belongs to the SAT4 family.</text>
</comment>
<dbReference type="RefSeq" id="XP_064702248.1">
    <property type="nucleotide sequence ID" value="XM_064850979.1"/>
</dbReference>
<dbReference type="Proteomes" id="UP001358417">
    <property type="component" value="Unassembled WGS sequence"/>
</dbReference>
<evidence type="ECO:0000259" key="7">
    <source>
        <dbReference type="Pfam" id="PF20684"/>
    </source>
</evidence>
<gene>
    <name evidence="8" type="ORF">LTR84_007426</name>
</gene>
<keyword evidence="3 6" id="KW-1133">Transmembrane helix</keyword>
<evidence type="ECO:0000256" key="2">
    <source>
        <dbReference type="ARBA" id="ARBA00022692"/>
    </source>
</evidence>
<feature type="transmembrane region" description="Helical" evidence="6">
    <location>
        <begin position="40"/>
        <end position="59"/>
    </location>
</feature>
<dbReference type="Pfam" id="PF20684">
    <property type="entry name" value="Fung_rhodopsin"/>
    <property type="match status" value="1"/>
</dbReference>
<dbReference type="PANTHER" id="PTHR33048:SF132">
    <property type="entry name" value="MEMBRANE PROTEIN, PUTATIVE (AFU_ORTHOLOGUE AFUA_6G07820)-RELATED"/>
    <property type="match status" value="1"/>
</dbReference>
<evidence type="ECO:0000256" key="1">
    <source>
        <dbReference type="ARBA" id="ARBA00004141"/>
    </source>
</evidence>
<reference evidence="8 9" key="1">
    <citation type="submission" date="2023-08" db="EMBL/GenBank/DDBJ databases">
        <title>Black Yeasts Isolated from many extreme environments.</title>
        <authorList>
            <person name="Coleine C."/>
            <person name="Stajich J.E."/>
            <person name="Selbmann L."/>
        </authorList>
    </citation>
    <scope>NUCLEOTIDE SEQUENCE [LARGE SCALE GENOMIC DNA]</scope>
    <source>
        <strain evidence="8 9">CCFEE 5792</strain>
    </source>
</reference>
<dbReference type="InterPro" id="IPR052337">
    <property type="entry name" value="SAT4-like"/>
</dbReference>
<feature type="transmembrane region" description="Helical" evidence="6">
    <location>
        <begin position="197"/>
        <end position="217"/>
    </location>
</feature>
<evidence type="ECO:0000256" key="5">
    <source>
        <dbReference type="ARBA" id="ARBA00038359"/>
    </source>
</evidence>
<organism evidence="8 9">
    <name type="scientific">Exophiala bonariae</name>
    <dbReference type="NCBI Taxonomy" id="1690606"/>
    <lineage>
        <taxon>Eukaryota</taxon>
        <taxon>Fungi</taxon>
        <taxon>Dikarya</taxon>
        <taxon>Ascomycota</taxon>
        <taxon>Pezizomycotina</taxon>
        <taxon>Eurotiomycetes</taxon>
        <taxon>Chaetothyriomycetidae</taxon>
        <taxon>Chaetothyriales</taxon>
        <taxon>Herpotrichiellaceae</taxon>
        <taxon>Exophiala</taxon>
    </lineage>
</organism>
<feature type="transmembrane region" description="Helical" evidence="6">
    <location>
        <begin position="118"/>
        <end position="145"/>
    </location>
</feature>
<evidence type="ECO:0000256" key="3">
    <source>
        <dbReference type="ARBA" id="ARBA00022989"/>
    </source>
</evidence>
<evidence type="ECO:0000313" key="8">
    <source>
        <dbReference type="EMBL" id="KAK5046665.1"/>
    </source>
</evidence>
<feature type="transmembrane region" description="Helical" evidence="6">
    <location>
        <begin position="165"/>
        <end position="185"/>
    </location>
</feature>
<feature type="domain" description="Rhodopsin" evidence="7">
    <location>
        <begin position="25"/>
        <end position="261"/>
    </location>
</feature>
<feature type="transmembrane region" description="Helical" evidence="6">
    <location>
        <begin position="79"/>
        <end position="98"/>
    </location>
</feature>
<feature type="transmembrane region" description="Helical" evidence="6">
    <location>
        <begin position="6"/>
        <end position="28"/>
    </location>
</feature>
<dbReference type="InterPro" id="IPR049326">
    <property type="entry name" value="Rhodopsin_dom_fungi"/>
</dbReference>
<evidence type="ECO:0000313" key="9">
    <source>
        <dbReference type="Proteomes" id="UP001358417"/>
    </source>
</evidence>
<accession>A0AAV9MYH0</accession>
<name>A0AAV9MYH0_9EURO</name>
<keyword evidence="9" id="KW-1185">Reference proteome</keyword>
<dbReference type="EMBL" id="JAVRRD010000029">
    <property type="protein sequence ID" value="KAK5046665.1"/>
    <property type="molecule type" value="Genomic_DNA"/>
</dbReference>